<evidence type="ECO:0000256" key="1">
    <source>
        <dbReference type="SAM" id="MobiDB-lite"/>
    </source>
</evidence>
<organism evidence="3 4">
    <name type="scientific">Batrachochytrium salamandrivorans</name>
    <dbReference type="NCBI Taxonomy" id="1357716"/>
    <lineage>
        <taxon>Eukaryota</taxon>
        <taxon>Fungi</taxon>
        <taxon>Fungi incertae sedis</taxon>
        <taxon>Chytridiomycota</taxon>
        <taxon>Chytridiomycota incertae sedis</taxon>
        <taxon>Chytridiomycetes</taxon>
        <taxon>Rhizophydiales</taxon>
        <taxon>Rhizophydiales incertae sedis</taxon>
        <taxon>Batrachochytrium</taxon>
    </lineage>
</organism>
<gene>
    <name evidence="3" type="ORF">BASA50_006520</name>
</gene>
<evidence type="ECO:0000313" key="3">
    <source>
        <dbReference type="EMBL" id="KAH6594570.1"/>
    </source>
</evidence>
<name>A0ABQ8F9P2_9FUNG</name>
<reference evidence="3 4" key="1">
    <citation type="submission" date="2021-02" db="EMBL/GenBank/DDBJ databases">
        <title>Variation within the Batrachochytrium salamandrivorans European outbreak.</title>
        <authorList>
            <person name="Kelly M."/>
            <person name="Pasmans F."/>
            <person name="Shea T.P."/>
            <person name="Munoz J.F."/>
            <person name="Carranza S."/>
            <person name="Cuomo C.A."/>
            <person name="Martel A."/>
        </authorList>
    </citation>
    <scope>NUCLEOTIDE SEQUENCE [LARGE SCALE GENOMIC DNA]</scope>
    <source>
        <strain evidence="3 4">AMFP18/2</strain>
    </source>
</reference>
<feature type="region of interest" description="Disordered" evidence="1">
    <location>
        <begin position="137"/>
        <end position="156"/>
    </location>
</feature>
<keyword evidence="2" id="KW-0732">Signal</keyword>
<evidence type="ECO:0000256" key="2">
    <source>
        <dbReference type="SAM" id="SignalP"/>
    </source>
</evidence>
<dbReference type="Proteomes" id="UP001648503">
    <property type="component" value="Unassembled WGS sequence"/>
</dbReference>
<accession>A0ABQ8F9P2</accession>
<feature type="chain" id="PRO_5045199374" evidence="2">
    <location>
        <begin position="19"/>
        <end position="325"/>
    </location>
</feature>
<feature type="compositionally biased region" description="Acidic residues" evidence="1">
    <location>
        <begin position="70"/>
        <end position="85"/>
    </location>
</feature>
<proteinExistence type="predicted"/>
<sequence>MQFFHLFSFVVAASYAAALPQPAGLSEKHSNNADAILASGLEARSYQPGLNSYKELATSTLIKRRGDSLESPEDDDYEGSSEDNSEGSVGDNSEGSSEDNSEGSDSSPPPATTPHKTFHTVFTKSDVSSENLASTIDSVGDGMLEPAEDGKRAGKKIGGEVGGLLRRYMERNSYVNVALGRWGHNFALGIFGVIKSGLGEEKYSKVKSNLKKKFEGLRVSELAESQARVNGIWNILDDVGFVIENVENIFKTATAPCYSTMLLLLTLKSQLSRFESGHTLSGHLDNAIVSIGNFLSDQDEVRLEIMKQLKARFPIVIPPTHPNSE</sequence>
<protein>
    <submittedName>
        <fullName evidence="3">Uncharacterized protein</fullName>
    </submittedName>
</protein>
<comment type="caution">
    <text evidence="3">The sequence shown here is derived from an EMBL/GenBank/DDBJ whole genome shotgun (WGS) entry which is preliminary data.</text>
</comment>
<evidence type="ECO:0000313" key="4">
    <source>
        <dbReference type="Proteomes" id="UP001648503"/>
    </source>
</evidence>
<feature type="signal peptide" evidence="2">
    <location>
        <begin position="1"/>
        <end position="18"/>
    </location>
</feature>
<feature type="region of interest" description="Disordered" evidence="1">
    <location>
        <begin position="64"/>
        <end position="124"/>
    </location>
</feature>
<dbReference type="EMBL" id="JAFCIX010000332">
    <property type="protein sequence ID" value="KAH6594570.1"/>
    <property type="molecule type" value="Genomic_DNA"/>
</dbReference>
<keyword evidence="4" id="KW-1185">Reference proteome</keyword>